<dbReference type="RefSeq" id="WP_088397762.1">
    <property type="nucleotide sequence ID" value="NZ_JAZGZP010000006.1"/>
</dbReference>
<feature type="region of interest" description="Disordered" evidence="2">
    <location>
        <begin position="60"/>
        <end position="92"/>
    </location>
</feature>
<feature type="compositionally biased region" description="Polar residues" evidence="2">
    <location>
        <begin position="81"/>
        <end position="91"/>
    </location>
</feature>
<proteinExistence type="predicted"/>
<organism evidence="3 4">
    <name type="scientific">Flavobacterium oreochromis</name>
    <dbReference type="NCBI Taxonomy" id="2906078"/>
    <lineage>
        <taxon>Bacteria</taxon>
        <taxon>Pseudomonadati</taxon>
        <taxon>Bacteroidota</taxon>
        <taxon>Flavobacteriia</taxon>
        <taxon>Flavobacteriales</taxon>
        <taxon>Flavobacteriaceae</taxon>
        <taxon>Flavobacterium</taxon>
    </lineage>
</organism>
<protein>
    <submittedName>
        <fullName evidence="3">Uncharacterized protein</fullName>
    </submittedName>
</protein>
<evidence type="ECO:0000313" key="4">
    <source>
        <dbReference type="Proteomes" id="UP001621706"/>
    </source>
</evidence>
<dbReference type="EMBL" id="JAZGZP010000006">
    <property type="protein sequence ID" value="MFK7000211.1"/>
    <property type="molecule type" value="Genomic_DNA"/>
</dbReference>
<feature type="coiled-coil region" evidence="1">
    <location>
        <begin position="774"/>
        <end position="805"/>
    </location>
</feature>
<dbReference type="Proteomes" id="UP001621706">
    <property type="component" value="Unassembled WGS sequence"/>
</dbReference>
<sequence length="1041" mass="120043">MKKTDIESLTIQLDHFDTSKDSKEFLEAIMQRLEKIAATWENEESLESLYLKELAKESSSDTTVTSTSTGGGATANTSSAQKSFAGSTTPSGIEVGEGSTSFSLVKLAKSSVDLITDEVKKSEFNNSSNENATDKDTDQISASSINIIESNSSVYSDIESQQVISVPVVDDVNSPSNERIKSKIKKKIKIVKATKDKRAIKYWEDLLDKFENGATANDFNKKEGHEEFTKMYFDLQGWRLATDEELKNRGEIYNLNWSELSEKIIFKIINLLNEEKGEEVKEYYKKLIQEIKKAKNIKVLFEEHDELFVLLKSIFPKLPNSINVYTLKSIYPNLSPKKIYPIDIGAESIYFIWAKTLLNEVVVKGGIGERTKKSDGTYPKLKKGQWYDYDRINNPTKKDSSFWKAAIYNTEKGNHFYYNTIAQRHAYYLFADAYLKEKKIISQWFEAAAIVTIGSLKEQMNGETALGAAEGMNLWYLSKDTEDFLKGGNRYLFQDNMENVRLLLKGKGRLSGQFTDAKGKLQTFKNLTKQELDLKLVEFEQSLVQEYINQNLDEKETDLLDITSYSVKKAKNLIDFSLSDSKIGYEDLVLYYSKEMATMMSKSKNDNNFDREFLDVIASSDQTRKKAIIKQINENFTHWMSPDIMQDVLNKYFRKGEVIDFNFGKYDDRVKLGQSMVKELYFLAKSDVFKSKIFDTIINKPNSYFKKSESFIIDQKDTISIDENEKHLKDYKFFERIERINNNLSIKVPYILENSNEIVETFVNLVLSAVEELVDALIDIAENIIQELEKLYNELKSDLIEAILKDNKNKYTLQNYLEILRKILEKIYASHEKIKASTINRFKAIPLNTMGLLMEKTAKQIYPPFNPNWKEEKKIDYFKSNDVATVAILLYEFGSSKGPAIRNFDYYEHAIAKAIIKDRIIQEIMEETLILLRKTNYDFEKMPDSKEFKINLEFSPTPIYTIESLDKHLASDLAQIFIGGAFALVRIRNKKIEGYIYNETSLESLLLHLDIGNVERTGKNDPRLSTIIQRYYFTFKLPKKQ</sequence>
<gene>
    <name evidence="3" type="ORF">V3I07_04805</name>
</gene>
<accession>A0ABW8P777</accession>
<evidence type="ECO:0000256" key="1">
    <source>
        <dbReference type="SAM" id="Coils"/>
    </source>
</evidence>
<feature type="compositionally biased region" description="Low complexity" evidence="2">
    <location>
        <begin position="60"/>
        <end position="80"/>
    </location>
</feature>
<name>A0ABW8P777_9FLAO</name>
<evidence type="ECO:0000256" key="2">
    <source>
        <dbReference type="SAM" id="MobiDB-lite"/>
    </source>
</evidence>
<reference evidence="3 4" key="1">
    <citation type="submission" date="2024-02" db="EMBL/GenBank/DDBJ databases">
        <title>Comparative Genomic Analysis of Flavobacterium Species Causing Columnaris Disease of Freshwater Fish in Thailand: Insights into Virulence and Resistance Mechanisms.</title>
        <authorList>
            <person name="Nguyen D."/>
            <person name="Chokmangmeepisarn P."/>
            <person name="Khianchaikhan K."/>
            <person name="Morishita M."/>
            <person name="Bunnoy A."/>
            <person name="Rodkhum C."/>
        </authorList>
    </citation>
    <scope>NUCLEOTIDE SEQUENCE [LARGE SCALE GENOMIC DNA]</scope>
    <source>
        <strain evidence="3 4">CNRT2201</strain>
    </source>
</reference>
<comment type="caution">
    <text evidence="3">The sequence shown here is derived from an EMBL/GenBank/DDBJ whole genome shotgun (WGS) entry which is preliminary data.</text>
</comment>
<keyword evidence="4" id="KW-1185">Reference proteome</keyword>
<keyword evidence="1" id="KW-0175">Coiled coil</keyword>
<evidence type="ECO:0000313" key="3">
    <source>
        <dbReference type="EMBL" id="MFK7000211.1"/>
    </source>
</evidence>